<proteinExistence type="predicted"/>
<dbReference type="PANTHER" id="PTHR44591">
    <property type="entry name" value="STRESS RESPONSE REGULATOR PROTEIN 1"/>
    <property type="match status" value="1"/>
</dbReference>
<dbReference type="RefSeq" id="WP_232592042.1">
    <property type="nucleotide sequence ID" value="NZ_BSPD01000030.1"/>
</dbReference>
<organism evidence="4 5">
    <name type="scientific">Marinibactrum halimedae</name>
    <dbReference type="NCBI Taxonomy" id="1444977"/>
    <lineage>
        <taxon>Bacteria</taxon>
        <taxon>Pseudomonadati</taxon>
        <taxon>Pseudomonadota</taxon>
        <taxon>Gammaproteobacteria</taxon>
        <taxon>Cellvibrionales</taxon>
        <taxon>Cellvibrionaceae</taxon>
        <taxon>Marinibactrum</taxon>
    </lineage>
</organism>
<evidence type="ECO:0000256" key="1">
    <source>
        <dbReference type="ARBA" id="ARBA00022553"/>
    </source>
</evidence>
<keyword evidence="5" id="KW-1185">Reference proteome</keyword>
<evidence type="ECO:0000313" key="4">
    <source>
        <dbReference type="EMBL" id="GLS25454.1"/>
    </source>
</evidence>
<dbReference type="SMART" id="SM00448">
    <property type="entry name" value="REC"/>
    <property type="match status" value="1"/>
</dbReference>
<protein>
    <recommendedName>
        <fullName evidence="3">Response regulatory domain-containing protein</fullName>
    </recommendedName>
</protein>
<dbReference type="EMBL" id="BSPD01000030">
    <property type="protein sequence ID" value="GLS25454.1"/>
    <property type="molecule type" value="Genomic_DNA"/>
</dbReference>
<sequence>MTIPLLICDDSNMARKQVTKSLPDGWDVDITYAANGVEGIDAIRTGKGEMVFLDLTMPEMDGYQVLELVKQEALKCVVIVISGDVQPAARERVLQLGALDFIRKPINKEKLFGVLEMYGLL</sequence>
<reference evidence="4 5" key="1">
    <citation type="journal article" date="2014" name="Int. J. Syst. Evol. Microbiol.">
        <title>Complete genome sequence of Corynebacterium casei LMG S-19264T (=DSM 44701T), isolated from a smear-ripened cheese.</title>
        <authorList>
            <consortium name="US DOE Joint Genome Institute (JGI-PGF)"/>
            <person name="Walter F."/>
            <person name="Albersmeier A."/>
            <person name="Kalinowski J."/>
            <person name="Ruckert C."/>
        </authorList>
    </citation>
    <scope>NUCLEOTIDE SEQUENCE [LARGE SCALE GENOMIC DNA]</scope>
    <source>
        <strain evidence="4 5">NBRC 110095</strain>
    </source>
</reference>
<keyword evidence="1 2" id="KW-0597">Phosphoprotein</keyword>
<dbReference type="GO" id="GO:0000160">
    <property type="term" value="P:phosphorelay signal transduction system"/>
    <property type="evidence" value="ECO:0007669"/>
    <property type="project" value="InterPro"/>
</dbReference>
<dbReference type="Pfam" id="PF00072">
    <property type="entry name" value="Response_reg"/>
    <property type="match status" value="1"/>
</dbReference>
<dbReference type="AlphaFoldDB" id="A0AA37T271"/>
<evidence type="ECO:0000256" key="2">
    <source>
        <dbReference type="PROSITE-ProRule" id="PRU00169"/>
    </source>
</evidence>
<feature type="domain" description="Response regulatory" evidence="3">
    <location>
        <begin position="4"/>
        <end position="119"/>
    </location>
</feature>
<comment type="caution">
    <text evidence="4">The sequence shown here is derived from an EMBL/GenBank/DDBJ whole genome shotgun (WGS) entry which is preliminary data.</text>
</comment>
<dbReference type="PROSITE" id="PS50110">
    <property type="entry name" value="RESPONSE_REGULATORY"/>
    <property type="match status" value="1"/>
</dbReference>
<dbReference type="InterPro" id="IPR050595">
    <property type="entry name" value="Bact_response_regulator"/>
</dbReference>
<feature type="modified residue" description="4-aspartylphosphate" evidence="2">
    <location>
        <position position="54"/>
    </location>
</feature>
<dbReference type="Proteomes" id="UP001156870">
    <property type="component" value="Unassembled WGS sequence"/>
</dbReference>
<dbReference type="InterPro" id="IPR011006">
    <property type="entry name" value="CheY-like_superfamily"/>
</dbReference>
<dbReference type="SUPFAM" id="SSF52172">
    <property type="entry name" value="CheY-like"/>
    <property type="match status" value="1"/>
</dbReference>
<name>A0AA37T271_9GAMM</name>
<dbReference type="CDD" id="cd17593">
    <property type="entry name" value="REC_CheC-like"/>
    <property type="match status" value="1"/>
</dbReference>
<dbReference type="PANTHER" id="PTHR44591:SF24">
    <property type="entry name" value="PROTEIN-GLUTAMATE METHYLESTERASE_PROTEIN-GLUTAMINE GLUTAMINASE 1"/>
    <property type="match status" value="1"/>
</dbReference>
<dbReference type="Gene3D" id="3.40.50.2300">
    <property type="match status" value="1"/>
</dbReference>
<evidence type="ECO:0000313" key="5">
    <source>
        <dbReference type="Proteomes" id="UP001156870"/>
    </source>
</evidence>
<dbReference type="InterPro" id="IPR001789">
    <property type="entry name" value="Sig_transdc_resp-reg_receiver"/>
</dbReference>
<accession>A0AA37T271</accession>
<gene>
    <name evidence="4" type="ORF">GCM10007877_11680</name>
</gene>
<evidence type="ECO:0000259" key="3">
    <source>
        <dbReference type="PROSITE" id="PS50110"/>
    </source>
</evidence>